<comment type="caution">
    <text evidence="5">The sequence shown here is derived from an EMBL/GenBank/DDBJ whole genome shotgun (WGS) entry which is preliminary data.</text>
</comment>
<dbReference type="PRINTS" id="PR00080">
    <property type="entry name" value="SDRFAMILY"/>
</dbReference>
<dbReference type="PROSITE" id="PS00061">
    <property type="entry name" value="ADH_SHORT"/>
    <property type="match status" value="1"/>
</dbReference>
<dbReference type="InterPro" id="IPR020904">
    <property type="entry name" value="Sc_DH/Rdtase_CS"/>
</dbReference>
<feature type="domain" description="Ketoreductase" evidence="4">
    <location>
        <begin position="6"/>
        <end position="217"/>
    </location>
</feature>
<gene>
    <name evidence="5" type="ORF">P3W85_13865</name>
</gene>
<dbReference type="Pfam" id="PF00106">
    <property type="entry name" value="adh_short"/>
    <property type="match status" value="1"/>
</dbReference>
<evidence type="ECO:0000256" key="1">
    <source>
        <dbReference type="ARBA" id="ARBA00006484"/>
    </source>
</evidence>
<evidence type="ECO:0000259" key="4">
    <source>
        <dbReference type="SMART" id="SM00822"/>
    </source>
</evidence>
<accession>A0ABT6AN83</accession>
<dbReference type="PANTHER" id="PTHR43669:SF12">
    <property type="entry name" value="BLR5618 PROTEIN"/>
    <property type="match status" value="1"/>
</dbReference>
<dbReference type="SMART" id="SM00822">
    <property type="entry name" value="PKS_KR"/>
    <property type="match status" value="1"/>
</dbReference>
<sequence>MSEQGKVALVTGAARGIGKAVAQALLAAGYRVVFAGRTAEPLQALVAQARADGHTALAVQCDVSDPASVEHLFAQIRETFGRLDVLFNNAGINAPAVPIDELPVEQWKAVLDTNLTGVFLCSRAAFALMKSQSPRGGRIINNGSISAHAPRPNTLPYTATKHAITGLTKSLSLDGRAFDIACGQIDIGNAATDMAARMARGVPQANGEIAPEPLMDVAHVASSVVHMANLPLDANVQFMTVMATKMPFVGRG</sequence>
<comment type="similarity">
    <text evidence="1 3">Belongs to the short-chain dehydrogenases/reductases (SDR) family.</text>
</comment>
<dbReference type="InterPro" id="IPR057326">
    <property type="entry name" value="KR_dom"/>
</dbReference>
<evidence type="ECO:0000313" key="6">
    <source>
        <dbReference type="Proteomes" id="UP001216674"/>
    </source>
</evidence>
<keyword evidence="2" id="KW-0560">Oxidoreductase</keyword>
<protein>
    <submittedName>
        <fullName evidence="5">SDR family NAD(P)-dependent oxidoreductase</fullName>
    </submittedName>
</protein>
<dbReference type="Gene3D" id="3.40.50.720">
    <property type="entry name" value="NAD(P)-binding Rossmann-like Domain"/>
    <property type="match status" value="1"/>
</dbReference>
<proteinExistence type="inferred from homology"/>
<keyword evidence="6" id="KW-1185">Reference proteome</keyword>
<dbReference type="InterPro" id="IPR002347">
    <property type="entry name" value="SDR_fam"/>
</dbReference>
<evidence type="ECO:0000256" key="2">
    <source>
        <dbReference type="ARBA" id="ARBA00023002"/>
    </source>
</evidence>
<dbReference type="Proteomes" id="UP001216674">
    <property type="component" value="Unassembled WGS sequence"/>
</dbReference>
<dbReference type="PANTHER" id="PTHR43669">
    <property type="entry name" value="5-KETO-D-GLUCONATE 5-REDUCTASE"/>
    <property type="match status" value="1"/>
</dbReference>
<evidence type="ECO:0000256" key="3">
    <source>
        <dbReference type="RuleBase" id="RU000363"/>
    </source>
</evidence>
<name>A0ABT6AN83_9BURK</name>
<reference evidence="5 6" key="1">
    <citation type="submission" date="2023-03" db="EMBL/GenBank/DDBJ databases">
        <title>Draft assemblies of triclosan tolerant bacteria isolated from returned activated sludge.</title>
        <authorList>
            <person name="Van Hamelsveld S."/>
        </authorList>
    </citation>
    <scope>NUCLEOTIDE SEQUENCE [LARGE SCALE GENOMIC DNA]</scope>
    <source>
        <strain evidence="5 6">GW210010_S58</strain>
    </source>
</reference>
<dbReference type="InterPro" id="IPR036291">
    <property type="entry name" value="NAD(P)-bd_dom_sf"/>
</dbReference>
<dbReference type="EMBL" id="JARJLM010000239">
    <property type="protein sequence ID" value="MDF3834032.1"/>
    <property type="molecule type" value="Genomic_DNA"/>
</dbReference>
<organism evidence="5 6">
    <name type="scientific">Cupriavidus basilensis</name>
    <dbReference type="NCBI Taxonomy" id="68895"/>
    <lineage>
        <taxon>Bacteria</taxon>
        <taxon>Pseudomonadati</taxon>
        <taxon>Pseudomonadota</taxon>
        <taxon>Betaproteobacteria</taxon>
        <taxon>Burkholderiales</taxon>
        <taxon>Burkholderiaceae</taxon>
        <taxon>Cupriavidus</taxon>
    </lineage>
</organism>
<dbReference type="RefSeq" id="WP_276265205.1">
    <property type="nucleotide sequence ID" value="NZ_JARJLM010000239.1"/>
</dbReference>
<dbReference type="CDD" id="cd05233">
    <property type="entry name" value="SDR_c"/>
    <property type="match status" value="1"/>
</dbReference>
<dbReference type="PRINTS" id="PR00081">
    <property type="entry name" value="GDHRDH"/>
</dbReference>
<evidence type="ECO:0000313" key="5">
    <source>
        <dbReference type="EMBL" id="MDF3834032.1"/>
    </source>
</evidence>
<dbReference type="SUPFAM" id="SSF51735">
    <property type="entry name" value="NAD(P)-binding Rossmann-fold domains"/>
    <property type="match status" value="1"/>
</dbReference>